<evidence type="ECO:0000313" key="2">
    <source>
        <dbReference type="EMBL" id="OGG12734.1"/>
    </source>
</evidence>
<keyword evidence="1" id="KW-0472">Membrane</keyword>
<dbReference type="EMBL" id="MFJJ01000055">
    <property type="protein sequence ID" value="OGG12734.1"/>
    <property type="molecule type" value="Genomic_DNA"/>
</dbReference>
<gene>
    <name evidence="2" type="ORF">A2875_01910</name>
</gene>
<dbReference type="Proteomes" id="UP000177416">
    <property type="component" value="Unassembled WGS sequence"/>
</dbReference>
<dbReference type="NCBIfam" id="NF033510">
    <property type="entry name" value="Ca_tandemer"/>
    <property type="match status" value="1"/>
</dbReference>
<dbReference type="Gene3D" id="2.60.40.10">
    <property type="entry name" value="Immunoglobulins"/>
    <property type="match status" value="2"/>
</dbReference>
<keyword evidence="1" id="KW-0812">Transmembrane</keyword>
<name>A0A1F5ZK81_9BACT</name>
<reference evidence="2 3" key="1">
    <citation type="journal article" date="2016" name="Nat. Commun.">
        <title>Thousands of microbial genomes shed light on interconnected biogeochemical processes in an aquifer system.</title>
        <authorList>
            <person name="Anantharaman K."/>
            <person name="Brown C.T."/>
            <person name="Hug L.A."/>
            <person name="Sharon I."/>
            <person name="Castelle C.J."/>
            <person name="Probst A.J."/>
            <person name="Thomas B.C."/>
            <person name="Singh A."/>
            <person name="Wilkins M.J."/>
            <person name="Karaoz U."/>
            <person name="Brodie E.L."/>
            <person name="Williams K.H."/>
            <person name="Hubbard S.S."/>
            <person name="Banfield J.F."/>
        </authorList>
    </citation>
    <scope>NUCLEOTIDE SEQUENCE [LARGE SCALE GENOMIC DNA]</scope>
</reference>
<organism evidence="2 3">
    <name type="scientific">Candidatus Gottesmanbacteria bacterium RIFCSPHIGHO2_01_FULL_46_14</name>
    <dbReference type="NCBI Taxonomy" id="1798380"/>
    <lineage>
        <taxon>Bacteria</taxon>
        <taxon>Candidatus Gottesmaniibacteriota</taxon>
    </lineage>
</organism>
<dbReference type="AlphaFoldDB" id="A0A1F5ZK81"/>
<dbReference type="Pfam" id="PF09136">
    <property type="entry name" value="Glucodextran_B"/>
    <property type="match status" value="1"/>
</dbReference>
<proteinExistence type="predicted"/>
<comment type="caution">
    <text evidence="2">The sequence shown here is derived from an EMBL/GenBank/DDBJ whole genome shotgun (WGS) entry which is preliminary data.</text>
</comment>
<feature type="transmembrane region" description="Helical" evidence="1">
    <location>
        <begin position="20"/>
        <end position="47"/>
    </location>
</feature>
<keyword evidence="1" id="KW-1133">Transmembrane helix</keyword>
<protein>
    <submittedName>
        <fullName evidence="2">Uncharacterized protein</fullName>
    </submittedName>
</protein>
<evidence type="ECO:0000313" key="3">
    <source>
        <dbReference type="Proteomes" id="UP000177416"/>
    </source>
</evidence>
<sequence length="236" mass="26128">MTVSRYDRIEDRRAKKRLYYAIAGIIGVLLFLLLFGVRILIGFSVFVDWIRGAPPQQQQQSALLLPPILDPAPEATFSAHIKITGSAQADTTLIVYLNEKEFKKMTVPAEGTFELEDVALQKGENVMSAKITDGKENMSQLSNVLHIIQKSEGPLMEVTSPDDGKEVVGDDSRLTIEGKTEEESSVTVNGRFVVVNADGAFHYTINLSEGETILKIVATDVAGNKSQIERRVTYRR</sequence>
<dbReference type="InterPro" id="IPR013783">
    <property type="entry name" value="Ig-like_fold"/>
</dbReference>
<evidence type="ECO:0000256" key="1">
    <source>
        <dbReference type="SAM" id="Phobius"/>
    </source>
</evidence>
<accession>A0A1F5ZK81</accession>